<feature type="non-terminal residue" evidence="1">
    <location>
        <position position="63"/>
    </location>
</feature>
<keyword evidence="2" id="KW-1185">Reference proteome</keyword>
<reference evidence="1" key="1">
    <citation type="submission" date="2021-06" db="EMBL/GenBank/DDBJ databases">
        <authorList>
            <person name="Kallberg Y."/>
            <person name="Tangrot J."/>
            <person name="Rosling A."/>
        </authorList>
    </citation>
    <scope>NUCLEOTIDE SEQUENCE</scope>
    <source>
        <strain evidence="1">MA453B</strain>
    </source>
</reference>
<evidence type="ECO:0000313" key="1">
    <source>
        <dbReference type="EMBL" id="CAG8708504.1"/>
    </source>
</evidence>
<dbReference type="AlphaFoldDB" id="A0A9N9HVU2"/>
<accession>A0A9N9HVU2</accession>
<name>A0A9N9HVU2_9GLOM</name>
<evidence type="ECO:0000313" key="2">
    <source>
        <dbReference type="Proteomes" id="UP000789405"/>
    </source>
</evidence>
<gene>
    <name evidence="1" type="ORF">DERYTH_LOCUS13427</name>
</gene>
<dbReference type="EMBL" id="CAJVPY010009416">
    <property type="protein sequence ID" value="CAG8708504.1"/>
    <property type="molecule type" value="Genomic_DNA"/>
</dbReference>
<proteinExistence type="predicted"/>
<comment type="caution">
    <text evidence="1">The sequence shown here is derived from an EMBL/GenBank/DDBJ whole genome shotgun (WGS) entry which is preliminary data.</text>
</comment>
<organism evidence="1 2">
    <name type="scientific">Dentiscutata erythropus</name>
    <dbReference type="NCBI Taxonomy" id="1348616"/>
    <lineage>
        <taxon>Eukaryota</taxon>
        <taxon>Fungi</taxon>
        <taxon>Fungi incertae sedis</taxon>
        <taxon>Mucoromycota</taxon>
        <taxon>Glomeromycotina</taxon>
        <taxon>Glomeromycetes</taxon>
        <taxon>Diversisporales</taxon>
        <taxon>Gigasporaceae</taxon>
        <taxon>Dentiscutata</taxon>
    </lineage>
</organism>
<dbReference type="Proteomes" id="UP000789405">
    <property type="component" value="Unassembled WGS sequence"/>
</dbReference>
<sequence length="63" mass="7460">YPYLISPSLPDKIFKHVLNKSTKLKAEWENNVYEPNILFLWDWMMVVATIITSYKLSEITVVQ</sequence>
<protein>
    <submittedName>
        <fullName evidence="1">14668_t:CDS:1</fullName>
    </submittedName>
</protein>